<reference evidence="6 7" key="2">
    <citation type="submission" date="2020-08" db="EMBL/GenBank/DDBJ databases">
        <authorList>
            <person name="Partida-Martinez L."/>
            <person name="Huntemann M."/>
            <person name="Clum A."/>
            <person name="Wang J."/>
            <person name="Palaniappan K."/>
            <person name="Ritter S."/>
            <person name="Chen I.-M."/>
            <person name="Stamatis D."/>
            <person name="Reddy T."/>
            <person name="O'Malley R."/>
            <person name="Daum C."/>
            <person name="Shapiro N."/>
            <person name="Ivanova N."/>
            <person name="Kyrpides N."/>
            <person name="Woyke T."/>
        </authorList>
    </citation>
    <scope>NUCLEOTIDE SEQUENCE [LARGE SCALE GENOMIC DNA]</scope>
    <source>
        <strain evidence="6 7">AS3.13</strain>
    </source>
</reference>
<dbReference type="InterPro" id="IPR036388">
    <property type="entry name" value="WH-like_DNA-bd_sf"/>
</dbReference>
<evidence type="ECO:0000256" key="1">
    <source>
        <dbReference type="ARBA" id="ARBA00009437"/>
    </source>
</evidence>
<accession>A0A7X0MN13</accession>
<dbReference type="Proteomes" id="UP000522313">
    <property type="component" value="Unassembled WGS sequence"/>
</dbReference>
<dbReference type="GO" id="GO:0032993">
    <property type="term" value="C:protein-DNA complex"/>
    <property type="evidence" value="ECO:0007669"/>
    <property type="project" value="TreeGrafter"/>
</dbReference>
<protein>
    <submittedName>
        <fullName evidence="6">DNA-binding transcriptional LysR family regulator</fullName>
    </submittedName>
</protein>
<reference evidence="6 7" key="1">
    <citation type="submission" date="2020-08" db="EMBL/GenBank/DDBJ databases">
        <title>The Agave Microbiome: Exploring the role of microbial communities in plant adaptations to desert environments.</title>
        <authorList>
            <person name="Partida-Martinez L.P."/>
        </authorList>
    </citation>
    <scope>NUCLEOTIDE SEQUENCE [LARGE SCALE GENOMIC DNA]</scope>
    <source>
        <strain evidence="6 7">AS3.13</strain>
    </source>
</reference>
<dbReference type="RefSeq" id="WP_184505885.1">
    <property type="nucleotide sequence ID" value="NZ_JACHBT010000010.1"/>
</dbReference>
<dbReference type="EMBL" id="JACHBT010000010">
    <property type="protein sequence ID" value="MBB6505217.1"/>
    <property type="molecule type" value="Genomic_DNA"/>
</dbReference>
<dbReference type="InterPro" id="IPR005119">
    <property type="entry name" value="LysR_subst-bd"/>
</dbReference>
<dbReference type="AlphaFoldDB" id="A0A7X0MN13"/>
<dbReference type="Pfam" id="PF03466">
    <property type="entry name" value="LysR_substrate"/>
    <property type="match status" value="1"/>
</dbReference>
<organism evidence="6 7">
    <name type="scientific">Sphingomonas endophytica</name>
    <dbReference type="NCBI Taxonomy" id="869719"/>
    <lineage>
        <taxon>Bacteria</taxon>
        <taxon>Pseudomonadati</taxon>
        <taxon>Pseudomonadota</taxon>
        <taxon>Alphaproteobacteria</taxon>
        <taxon>Sphingomonadales</taxon>
        <taxon>Sphingomonadaceae</taxon>
        <taxon>Sphingomonas</taxon>
    </lineage>
</organism>
<keyword evidence="2" id="KW-0805">Transcription regulation</keyword>
<dbReference type="PROSITE" id="PS50931">
    <property type="entry name" value="HTH_LYSR"/>
    <property type="match status" value="1"/>
</dbReference>
<dbReference type="GO" id="GO:0003677">
    <property type="term" value="F:DNA binding"/>
    <property type="evidence" value="ECO:0007669"/>
    <property type="project" value="UniProtKB-KW"/>
</dbReference>
<comment type="similarity">
    <text evidence="1">Belongs to the LysR transcriptional regulatory family.</text>
</comment>
<dbReference type="InterPro" id="IPR036390">
    <property type="entry name" value="WH_DNA-bd_sf"/>
</dbReference>
<evidence type="ECO:0000256" key="3">
    <source>
        <dbReference type="ARBA" id="ARBA00023125"/>
    </source>
</evidence>
<comment type="caution">
    <text evidence="6">The sequence shown here is derived from an EMBL/GenBank/DDBJ whole genome shotgun (WGS) entry which is preliminary data.</text>
</comment>
<dbReference type="GO" id="GO:0003700">
    <property type="term" value="F:DNA-binding transcription factor activity"/>
    <property type="evidence" value="ECO:0007669"/>
    <property type="project" value="InterPro"/>
</dbReference>
<sequence length="206" mass="22660">MMPPFPGIEFRHLRYFLAASDHGSFRRVSLILGIQQSAINRRIRDLEDRLGASLFQRSSGSIRLTLAGERFQTHARSVWDNIQKGKNEISAIRSGAEGQMRVGLTAPIAGGILHDLLTDFSRQCPSVYIGLVGGAPAAHIEALSRLDLDIAFLAGSQTWYGCEGAVLWSERVYAYLADLHPLAERAELTWTDLQGETIIVPDDALG</sequence>
<evidence type="ECO:0000256" key="2">
    <source>
        <dbReference type="ARBA" id="ARBA00023015"/>
    </source>
</evidence>
<evidence type="ECO:0000256" key="4">
    <source>
        <dbReference type="ARBA" id="ARBA00023163"/>
    </source>
</evidence>
<feature type="domain" description="HTH lysR-type" evidence="5">
    <location>
        <begin position="8"/>
        <end position="65"/>
    </location>
</feature>
<gene>
    <name evidence="6" type="ORF">F4693_002204</name>
</gene>
<dbReference type="FunFam" id="1.10.10.10:FF:000001">
    <property type="entry name" value="LysR family transcriptional regulator"/>
    <property type="match status" value="1"/>
</dbReference>
<dbReference type="Gene3D" id="1.10.10.10">
    <property type="entry name" value="Winged helix-like DNA-binding domain superfamily/Winged helix DNA-binding domain"/>
    <property type="match status" value="1"/>
</dbReference>
<evidence type="ECO:0000313" key="6">
    <source>
        <dbReference type="EMBL" id="MBB6505217.1"/>
    </source>
</evidence>
<keyword evidence="4" id="KW-0804">Transcription</keyword>
<evidence type="ECO:0000313" key="7">
    <source>
        <dbReference type="Proteomes" id="UP000522313"/>
    </source>
</evidence>
<keyword evidence="3 6" id="KW-0238">DNA-binding</keyword>
<dbReference type="PANTHER" id="PTHR30346">
    <property type="entry name" value="TRANSCRIPTIONAL DUAL REGULATOR HCAR-RELATED"/>
    <property type="match status" value="1"/>
</dbReference>
<dbReference type="InterPro" id="IPR000847">
    <property type="entry name" value="LysR_HTH_N"/>
</dbReference>
<evidence type="ECO:0000259" key="5">
    <source>
        <dbReference type="PROSITE" id="PS50931"/>
    </source>
</evidence>
<proteinExistence type="inferred from homology"/>
<dbReference type="SUPFAM" id="SSF46785">
    <property type="entry name" value="Winged helix' DNA-binding domain"/>
    <property type="match status" value="1"/>
</dbReference>
<name>A0A7X0MN13_9SPHN</name>
<dbReference type="PANTHER" id="PTHR30346:SF0">
    <property type="entry name" value="HCA OPERON TRANSCRIPTIONAL ACTIVATOR HCAR"/>
    <property type="match status" value="1"/>
</dbReference>
<dbReference type="Gene3D" id="3.40.190.10">
    <property type="entry name" value="Periplasmic binding protein-like II"/>
    <property type="match status" value="2"/>
</dbReference>
<dbReference type="Pfam" id="PF00126">
    <property type="entry name" value="HTH_1"/>
    <property type="match status" value="1"/>
</dbReference>
<dbReference type="SUPFAM" id="SSF53850">
    <property type="entry name" value="Periplasmic binding protein-like II"/>
    <property type="match status" value="1"/>
</dbReference>
<dbReference type="PRINTS" id="PR00039">
    <property type="entry name" value="HTHLYSR"/>
</dbReference>